<gene>
    <name evidence="2" type="ORF">JCGZ_05801</name>
</gene>
<keyword evidence="3" id="KW-1185">Reference proteome</keyword>
<dbReference type="EMBL" id="KK914369">
    <property type="protein sequence ID" value="KDP38267.1"/>
    <property type="molecule type" value="Genomic_DNA"/>
</dbReference>
<accession>A0A067KQ85</accession>
<dbReference type="AlphaFoldDB" id="A0A067KQ85"/>
<name>A0A067KQ85_JATCU</name>
<sequence>MWLLKIERSSHHLALFSVKSPFSALVERGQSPNRLERARLVCCVDWKQTKRERRVTPSTGKVLEPLDCDVIDEKPVEALSRRLPRQDRGSATCYVHQKGELKERRETAE</sequence>
<organism evidence="2 3">
    <name type="scientific">Jatropha curcas</name>
    <name type="common">Barbados nut</name>
    <dbReference type="NCBI Taxonomy" id="180498"/>
    <lineage>
        <taxon>Eukaryota</taxon>
        <taxon>Viridiplantae</taxon>
        <taxon>Streptophyta</taxon>
        <taxon>Embryophyta</taxon>
        <taxon>Tracheophyta</taxon>
        <taxon>Spermatophyta</taxon>
        <taxon>Magnoliopsida</taxon>
        <taxon>eudicotyledons</taxon>
        <taxon>Gunneridae</taxon>
        <taxon>Pentapetalae</taxon>
        <taxon>rosids</taxon>
        <taxon>fabids</taxon>
        <taxon>Malpighiales</taxon>
        <taxon>Euphorbiaceae</taxon>
        <taxon>Crotonoideae</taxon>
        <taxon>Jatropheae</taxon>
        <taxon>Jatropha</taxon>
    </lineage>
</organism>
<feature type="region of interest" description="Disordered" evidence="1">
    <location>
        <begin position="81"/>
        <end position="109"/>
    </location>
</feature>
<evidence type="ECO:0000313" key="2">
    <source>
        <dbReference type="EMBL" id="KDP38267.1"/>
    </source>
</evidence>
<evidence type="ECO:0000256" key="1">
    <source>
        <dbReference type="SAM" id="MobiDB-lite"/>
    </source>
</evidence>
<proteinExistence type="predicted"/>
<feature type="compositionally biased region" description="Basic and acidic residues" evidence="1">
    <location>
        <begin position="97"/>
        <end position="109"/>
    </location>
</feature>
<reference evidence="2 3" key="1">
    <citation type="journal article" date="2014" name="PLoS ONE">
        <title>Global Analysis of Gene Expression Profiles in Physic Nut (Jatropha curcas L.) Seedlings Exposed to Salt Stress.</title>
        <authorList>
            <person name="Zhang L."/>
            <person name="Zhang C."/>
            <person name="Wu P."/>
            <person name="Chen Y."/>
            <person name="Li M."/>
            <person name="Jiang H."/>
            <person name="Wu G."/>
        </authorList>
    </citation>
    <scope>NUCLEOTIDE SEQUENCE [LARGE SCALE GENOMIC DNA]</scope>
    <source>
        <strain evidence="3">cv. GZQX0401</strain>
        <tissue evidence="2">Young leaves</tissue>
    </source>
</reference>
<dbReference type="Proteomes" id="UP000027138">
    <property type="component" value="Unassembled WGS sequence"/>
</dbReference>
<evidence type="ECO:0000313" key="3">
    <source>
        <dbReference type="Proteomes" id="UP000027138"/>
    </source>
</evidence>
<protein>
    <submittedName>
        <fullName evidence="2">Uncharacterized protein</fullName>
    </submittedName>
</protein>